<dbReference type="EMBL" id="JBEPLS010000017">
    <property type="protein sequence ID" value="MET3605476.1"/>
    <property type="molecule type" value="Genomic_DNA"/>
</dbReference>
<proteinExistence type="inferred from homology"/>
<dbReference type="PANTHER" id="PTHR30483:SF38">
    <property type="entry name" value="BLR7848 PROTEIN"/>
    <property type="match status" value="1"/>
</dbReference>
<evidence type="ECO:0000256" key="2">
    <source>
        <dbReference type="ARBA" id="ARBA00022729"/>
    </source>
</evidence>
<dbReference type="OrthoDB" id="5290698at2"/>
<evidence type="ECO:0000256" key="1">
    <source>
        <dbReference type="ARBA" id="ARBA00010062"/>
    </source>
</evidence>
<name>A0A5C1PXD5_9BURK</name>
<organism evidence="6 7">
    <name type="scientific">Sphaerotilus sulfidivorans</name>
    <dbReference type="NCBI Taxonomy" id="639200"/>
    <lineage>
        <taxon>Bacteria</taxon>
        <taxon>Pseudomonadati</taxon>
        <taxon>Pseudomonadota</taxon>
        <taxon>Betaproteobacteria</taxon>
        <taxon>Burkholderiales</taxon>
        <taxon>Sphaerotilaceae</taxon>
        <taxon>Sphaerotilus</taxon>
    </lineage>
</organism>
<keyword evidence="2 3" id="KW-0732">Signal</keyword>
<dbReference type="PANTHER" id="PTHR30483">
    <property type="entry name" value="LEUCINE-SPECIFIC-BINDING PROTEIN"/>
    <property type="match status" value="1"/>
</dbReference>
<evidence type="ECO:0000313" key="7">
    <source>
        <dbReference type="Proteomes" id="UP000323522"/>
    </source>
</evidence>
<comment type="similarity">
    <text evidence="1">Belongs to the leucine-binding protein family.</text>
</comment>
<dbReference type="Proteomes" id="UP001549111">
    <property type="component" value="Unassembled WGS sequence"/>
</dbReference>
<reference evidence="6 7" key="1">
    <citation type="submission" date="2019-02" db="EMBL/GenBank/DDBJ databases">
        <title>Complete Genome Sequence and Methylome Analysis of Sphaerotilus natans subsp. sulfidivorans D-507.</title>
        <authorList>
            <person name="Fomenkov A."/>
            <person name="Gridneva E."/>
            <person name="Smolyakov D."/>
            <person name="Dubinina G."/>
            <person name="Vincze T."/>
            <person name="Grabovich M."/>
            <person name="Roberts R.J."/>
        </authorList>
    </citation>
    <scope>NUCLEOTIDE SEQUENCE [LARGE SCALE GENOMIC DNA]</scope>
    <source>
        <strain evidence="6 7">D-507</strain>
    </source>
</reference>
<sequence>MTTHKTQETQENASKPLLKTLLASAALWAVSGAAMADITIGVSLPLTGPASGLGIPMGNAIKLWPTSIAGEKLNVIVLDDATDPTKGVQNAQRFVTQDKADIVMGSAATPVAIAMSDTVAAASTPHFMFSPAVLQAGKDAWAFRLPQSNAVMSHALLTHMKKLGVKSVGFLGYTDAYGESWLKDFQAEAAKIAPEIKVVATERFARSDTSVTAQALKLVAANPDAMLIVASGSGAAMPHKAVVERGYKGRIYQTHAAATRDLMRIGGKDVEGAYVVSGTAVIGEQLPDSHPSKKVALDFVQKYEKAHGAGSRNQFAGHAYDAALVLEKVVPVALKKGKPGTPEFRAALKDAVETMGRTVVSHGVLTYAKDNHWGFTTETGVILKVVNGDWKVE</sequence>
<dbReference type="InterPro" id="IPR028082">
    <property type="entry name" value="Peripla_BP_I"/>
</dbReference>
<dbReference type="SUPFAM" id="SSF53822">
    <property type="entry name" value="Periplasmic binding protein-like I"/>
    <property type="match status" value="1"/>
</dbReference>
<accession>A0A5C1PXD5</accession>
<keyword evidence="8" id="KW-1185">Reference proteome</keyword>
<evidence type="ECO:0000259" key="4">
    <source>
        <dbReference type="Pfam" id="PF13458"/>
    </source>
</evidence>
<evidence type="ECO:0000313" key="5">
    <source>
        <dbReference type="EMBL" id="MET3605476.1"/>
    </source>
</evidence>
<gene>
    <name evidence="5" type="ORF">ABIC99_003305</name>
    <name evidence="6" type="ORF">EWH46_03150</name>
</gene>
<dbReference type="CDD" id="cd06333">
    <property type="entry name" value="PBP1_ABC_RPA1789-like"/>
    <property type="match status" value="1"/>
</dbReference>
<dbReference type="Proteomes" id="UP000323522">
    <property type="component" value="Chromosome"/>
</dbReference>
<dbReference type="EMBL" id="CP035708">
    <property type="protein sequence ID" value="QEM99870.1"/>
    <property type="molecule type" value="Genomic_DNA"/>
</dbReference>
<evidence type="ECO:0000313" key="8">
    <source>
        <dbReference type="Proteomes" id="UP001549111"/>
    </source>
</evidence>
<evidence type="ECO:0000313" key="6">
    <source>
        <dbReference type="EMBL" id="QEM99870.1"/>
    </source>
</evidence>
<feature type="chain" id="PRO_5044618705" evidence="3">
    <location>
        <begin position="37"/>
        <end position="393"/>
    </location>
</feature>
<protein>
    <submittedName>
        <fullName evidence="6">ABC transporter substrate-binding protein</fullName>
    </submittedName>
    <submittedName>
        <fullName evidence="5">Branched-chain amino acid transport system substrate-binding protein</fullName>
    </submittedName>
</protein>
<reference evidence="5 8" key="2">
    <citation type="submission" date="2024-06" db="EMBL/GenBank/DDBJ databases">
        <title>Genomic Encyclopedia of Type Strains, Phase IV (KMG-IV): sequencing the most valuable type-strain genomes for metagenomic binning, comparative biology and taxonomic classification.</title>
        <authorList>
            <person name="Goeker M."/>
        </authorList>
    </citation>
    <scope>NUCLEOTIDE SEQUENCE [LARGE SCALE GENOMIC DNA]</scope>
    <source>
        <strain evidence="5 8">D-501</strain>
    </source>
</reference>
<dbReference type="Pfam" id="PF13458">
    <property type="entry name" value="Peripla_BP_6"/>
    <property type="match status" value="1"/>
</dbReference>
<feature type="signal peptide" evidence="3">
    <location>
        <begin position="1"/>
        <end position="36"/>
    </location>
</feature>
<dbReference type="AlphaFoldDB" id="A0A5C1PXD5"/>
<dbReference type="RefSeq" id="WP_149502624.1">
    <property type="nucleotide sequence ID" value="NZ_CP035708.1"/>
</dbReference>
<dbReference type="Gene3D" id="3.40.50.2300">
    <property type="match status" value="2"/>
</dbReference>
<evidence type="ECO:0000256" key="3">
    <source>
        <dbReference type="SAM" id="SignalP"/>
    </source>
</evidence>
<dbReference type="KEGG" id="snn:EWH46_03150"/>
<dbReference type="InterPro" id="IPR028081">
    <property type="entry name" value="Leu-bd"/>
</dbReference>
<dbReference type="InterPro" id="IPR051010">
    <property type="entry name" value="BCAA_transport"/>
</dbReference>
<feature type="domain" description="Leucine-binding protein" evidence="4">
    <location>
        <begin position="38"/>
        <end position="356"/>
    </location>
</feature>